<dbReference type="Proteomes" id="UP000429181">
    <property type="component" value="Chromosome 8"/>
</dbReference>
<reference evidence="4" key="2">
    <citation type="submission" date="2025-08" db="UniProtKB">
        <authorList>
            <consortium name="Ensembl"/>
        </authorList>
    </citation>
    <scope>IDENTIFICATION</scope>
</reference>
<dbReference type="EC" id="2.7.7.49" evidence="1"/>
<feature type="compositionally biased region" description="Acidic residues" evidence="2">
    <location>
        <begin position="1"/>
        <end position="12"/>
    </location>
</feature>
<dbReference type="Pfam" id="PF00078">
    <property type="entry name" value="RVT_1"/>
    <property type="match status" value="1"/>
</dbReference>
<protein>
    <recommendedName>
        <fullName evidence="1">RNA-directed DNA polymerase</fullName>
        <ecNumber evidence="1">2.7.7.49</ecNumber>
    </recommendedName>
</protein>
<feature type="region of interest" description="Disordered" evidence="2">
    <location>
        <begin position="1"/>
        <end position="78"/>
    </location>
</feature>
<dbReference type="GO" id="GO:0003964">
    <property type="term" value="F:RNA-directed DNA polymerase activity"/>
    <property type="evidence" value="ECO:0007669"/>
    <property type="project" value="UniProtKB-EC"/>
</dbReference>
<dbReference type="AlphaFoldDB" id="A0A4W2FXC2"/>
<dbReference type="InterPro" id="IPR043502">
    <property type="entry name" value="DNA/RNA_pol_sf"/>
</dbReference>
<name>A0A4W2FXC2_BOBOX</name>
<evidence type="ECO:0000256" key="2">
    <source>
        <dbReference type="SAM" id="MobiDB-lite"/>
    </source>
</evidence>
<evidence type="ECO:0000313" key="4">
    <source>
        <dbReference type="Ensembl" id="ENSBIXP00005009197.1"/>
    </source>
</evidence>
<proteinExistence type="predicted"/>
<dbReference type="InterPro" id="IPR000477">
    <property type="entry name" value="RT_dom"/>
</dbReference>
<dbReference type="PANTHER" id="PTHR47027:SF8">
    <property type="entry name" value="RIBONUCLEASE H"/>
    <property type="match status" value="1"/>
</dbReference>
<evidence type="ECO:0000313" key="5">
    <source>
        <dbReference type="Proteomes" id="UP000429181"/>
    </source>
</evidence>
<evidence type="ECO:0000259" key="3">
    <source>
        <dbReference type="PROSITE" id="PS50878"/>
    </source>
</evidence>
<sequence>MTTEEPSLDLEASEERQPQDLDARGSLTSHGAALARSPRSGRPCDLRAGERPQPPKASLRKKGRQKAPTDGQKGKSRLRAKEVEMLGLSICTVHSPSWPLNVFSVGDWFLPIIKIIADTASTPNPHRTPVMPKMLYENSSFTLLLYFETISPIFCFIDYAKGFDCVDHNKLWKILKETGIPDHLTCLLRNRYAGQEATVRTGHGTTDWFQIGKGVRQGCILSPCLFNLYAEYIMRNAGLEEAQTGIKIAGRNINDLRYADDTTLMAESEEELKSLLMKVKVESEKVGLKLNIQKTKIMASGRITSWEIDGETVETVSDFILGGSKITADGNCSHEIKRCLLLGRKVMTNLDSIFKSRDITLPTKVHLVKAVVFPVVMYGCESWTVKKAERRRIDAFELWCWRRRLRVPWTARRSNQSILKEISPGISLEGMMLKLKLQYFGHLMQRVDSLERTLMLGGIGGRRRRGRQRMRWLDGITDLMDVSLGELRELVMDREAWRAVVHGVAKSRTRLSN</sequence>
<dbReference type="Ensembl" id="ENSBIXT00005017054.1">
    <property type="protein sequence ID" value="ENSBIXP00005009197.1"/>
    <property type="gene ID" value="ENSBIXG00005014133.1"/>
</dbReference>
<evidence type="ECO:0000256" key="1">
    <source>
        <dbReference type="ARBA" id="ARBA00012493"/>
    </source>
</evidence>
<accession>A0A4W2FXC2</accession>
<reference evidence="4 5" key="1">
    <citation type="submission" date="2018-11" db="EMBL/GenBank/DDBJ databases">
        <title>Haplotype-resolved cattle genomes.</title>
        <authorList>
            <person name="Low W.Y."/>
            <person name="Tearle R."/>
            <person name="Bickhart D.M."/>
            <person name="Rosen B.D."/>
            <person name="Koren S."/>
            <person name="Rhie A."/>
            <person name="Hiendleder S."/>
            <person name="Phillippy A.M."/>
            <person name="Smith T.P.L."/>
            <person name="Williams J.L."/>
        </authorList>
    </citation>
    <scope>NUCLEOTIDE SEQUENCE [LARGE SCALE GENOMIC DNA]</scope>
</reference>
<dbReference type="PANTHER" id="PTHR47027">
    <property type="entry name" value="REVERSE TRANSCRIPTASE DOMAIN-CONTAINING PROTEIN"/>
    <property type="match status" value="1"/>
</dbReference>
<dbReference type="GeneTree" id="ENSGT01140000282489"/>
<feature type="compositionally biased region" description="Basic and acidic residues" evidence="2">
    <location>
        <begin position="13"/>
        <end position="23"/>
    </location>
</feature>
<feature type="domain" description="Reverse transcriptase" evidence="3">
    <location>
        <begin position="1"/>
        <end position="321"/>
    </location>
</feature>
<dbReference type="PROSITE" id="PS50878">
    <property type="entry name" value="RT_POL"/>
    <property type="match status" value="1"/>
</dbReference>
<dbReference type="SUPFAM" id="SSF56672">
    <property type="entry name" value="DNA/RNA polymerases"/>
    <property type="match status" value="1"/>
</dbReference>
<organism evidence="4 5">
    <name type="scientific">Bos indicus x Bos taurus</name>
    <name type="common">Hybrid cattle</name>
    <dbReference type="NCBI Taxonomy" id="30522"/>
    <lineage>
        <taxon>Eukaryota</taxon>
        <taxon>Metazoa</taxon>
        <taxon>Chordata</taxon>
        <taxon>Craniata</taxon>
        <taxon>Vertebrata</taxon>
        <taxon>Euteleostomi</taxon>
        <taxon>Mammalia</taxon>
        <taxon>Eutheria</taxon>
        <taxon>Laurasiatheria</taxon>
        <taxon>Artiodactyla</taxon>
        <taxon>Ruminantia</taxon>
        <taxon>Pecora</taxon>
        <taxon>Bovidae</taxon>
        <taxon>Bovinae</taxon>
        <taxon>Bos</taxon>
    </lineage>
</organism>